<evidence type="ECO:0000259" key="2">
    <source>
        <dbReference type="Pfam" id="PF13471"/>
    </source>
</evidence>
<dbReference type="Proteomes" id="UP000244910">
    <property type="component" value="Chromosome"/>
</dbReference>
<accession>A0A2U8DUB9</accession>
<keyword evidence="1" id="KW-0812">Transmembrane</keyword>
<evidence type="ECO:0000313" key="3">
    <source>
        <dbReference type="EMBL" id="AWI06376.1"/>
    </source>
</evidence>
<evidence type="ECO:0000313" key="4">
    <source>
        <dbReference type="Proteomes" id="UP000244910"/>
    </source>
</evidence>
<name>A0A2U8DUB9_9CLOT</name>
<feature type="transmembrane region" description="Helical" evidence="1">
    <location>
        <begin position="27"/>
        <end position="48"/>
    </location>
</feature>
<gene>
    <name evidence="3" type="ORF">B9W14_18355</name>
</gene>
<dbReference type="OrthoDB" id="9812122at2"/>
<protein>
    <recommendedName>
        <fullName evidence="2">Microcin J25-processing protein McjB C-terminal domain-containing protein</fullName>
    </recommendedName>
</protein>
<keyword evidence="1" id="KW-0472">Membrane</keyword>
<dbReference type="EMBL" id="CP020953">
    <property type="protein sequence ID" value="AWI06376.1"/>
    <property type="molecule type" value="Genomic_DNA"/>
</dbReference>
<reference evidence="4" key="1">
    <citation type="submission" date="2017-04" db="EMBL/GenBank/DDBJ databases">
        <authorList>
            <person name="Song Y."/>
            <person name="Cho B.-K."/>
        </authorList>
    </citation>
    <scope>NUCLEOTIDE SEQUENCE [LARGE SCALE GENOMIC DNA]</scope>
    <source>
        <strain evidence="4">SL1</strain>
    </source>
</reference>
<dbReference type="KEGG" id="cdrk:B9W14_18355"/>
<organism evidence="3 4">
    <name type="scientific">Clostridium drakei</name>
    <dbReference type="NCBI Taxonomy" id="332101"/>
    <lineage>
        <taxon>Bacteria</taxon>
        <taxon>Bacillati</taxon>
        <taxon>Bacillota</taxon>
        <taxon>Clostridia</taxon>
        <taxon>Eubacteriales</taxon>
        <taxon>Clostridiaceae</taxon>
        <taxon>Clostridium</taxon>
    </lineage>
</organism>
<dbReference type="InterPro" id="IPR032708">
    <property type="entry name" value="McjB_C"/>
</dbReference>
<dbReference type="AlphaFoldDB" id="A0A2U8DUB9"/>
<sequence>MDYIMKALLQLTNKIAKFFKLSWQEKVLLIDGFFLSGIFRFVILFLPFNNLVEFVGKYKEESSEEISDINKVTINKIGWAVAVVSRITPWESKCFVQALTAQRMLKKRKIDSTLYLGVAKNKQKKLLAHAWLRSGKIIVTGGLGCNSFTEVMKFSSKVRGRK</sequence>
<evidence type="ECO:0000256" key="1">
    <source>
        <dbReference type="SAM" id="Phobius"/>
    </source>
</evidence>
<dbReference type="InterPro" id="IPR053521">
    <property type="entry name" value="McjB-like"/>
</dbReference>
<proteinExistence type="predicted"/>
<dbReference type="NCBIfam" id="NF033537">
    <property type="entry name" value="lasso_biosyn_B2"/>
    <property type="match status" value="1"/>
</dbReference>
<keyword evidence="1" id="KW-1133">Transmembrane helix</keyword>
<keyword evidence="4" id="KW-1185">Reference proteome</keyword>
<dbReference type="Pfam" id="PF13471">
    <property type="entry name" value="Transglut_core3"/>
    <property type="match status" value="1"/>
</dbReference>
<feature type="domain" description="Microcin J25-processing protein McjB C-terminal" evidence="2">
    <location>
        <begin position="60"/>
        <end position="152"/>
    </location>
</feature>